<protein>
    <recommendedName>
        <fullName evidence="1">Calcineurin-like phosphoesterase domain-containing protein</fullName>
    </recommendedName>
</protein>
<evidence type="ECO:0000313" key="2">
    <source>
        <dbReference type="EMBL" id="GAI27428.1"/>
    </source>
</evidence>
<dbReference type="InterPro" id="IPR004843">
    <property type="entry name" value="Calcineurin-like_PHP"/>
</dbReference>
<dbReference type="EMBL" id="BARV01015146">
    <property type="protein sequence ID" value="GAI27428.1"/>
    <property type="molecule type" value="Genomic_DNA"/>
</dbReference>
<proteinExistence type="predicted"/>
<dbReference type="PANTHER" id="PTHR42850:SF2">
    <property type="entry name" value="BLL5683 PROTEIN"/>
    <property type="match status" value="1"/>
</dbReference>
<dbReference type="InterPro" id="IPR050126">
    <property type="entry name" value="Ap4A_hydrolase"/>
</dbReference>
<feature type="non-terminal residue" evidence="2">
    <location>
        <position position="1"/>
    </location>
</feature>
<comment type="caution">
    <text evidence="2">The sequence shown here is derived from an EMBL/GenBank/DDBJ whole genome shotgun (WGS) entry which is preliminary data.</text>
</comment>
<accession>X1M7Z2</accession>
<reference evidence="2" key="1">
    <citation type="journal article" date="2014" name="Front. Microbiol.">
        <title>High frequency of phylogenetically diverse reductive dehalogenase-homologous genes in deep subseafloor sedimentary metagenomes.</title>
        <authorList>
            <person name="Kawai M."/>
            <person name="Futagami T."/>
            <person name="Toyoda A."/>
            <person name="Takaki Y."/>
            <person name="Nishi S."/>
            <person name="Hori S."/>
            <person name="Arai W."/>
            <person name="Tsubouchi T."/>
            <person name="Morono Y."/>
            <person name="Uchiyama I."/>
            <person name="Ito T."/>
            <person name="Fujiyama A."/>
            <person name="Inagaki F."/>
            <person name="Takami H."/>
        </authorList>
    </citation>
    <scope>NUCLEOTIDE SEQUENCE</scope>
    <source>
        <strain evidence="2">Expedition CK06-06</strain>
    </source>
</reference>
<feature type="domain" description="Calcineurin-like phosphoesterase" evidence="1">
    <location>
        <begin position="1"/>
        <end position="166"/>
    </location>
</feature>
<dbReference type="SUPFAM" id="SSF56300">
    <property type="entry name" value="Metallo-dependent phosphatases"/>
    <property type="match status" value="1"/>
</dbReference>
<dbReference type="InterPro" id="IPR029052">
    <property type="entry name" value="Metallo-depent_PP-like"/>
</dbReference>
<dbReference type="InterPro" id="IPR011152">
    <property type="entry name" value="Pesterase_MJ0912"/>
</dbReference>
<dbReference type="PIRSF" id="PIRSF000883">
    <property type="entry name" value="Pesterase_MJ0912"/>
    <property type="match status" value="1"/>
</dbReference>
<sequence length="255" mass="29448">VISDIHSNLEALIAVLADIEKRGIKTIYCLGDVIGYGPNPRECLDLVIEKTKWCVMGNHDYATLYEPTNFNYGAEQASFWTREILETEQQKPSRDKWWRFLGELPMRRTLKAKLGTNTTIIDFLHASPRKPINEYIFPDDVYTNPIKVRVLFEQVKHICFIGHTHLPGVFLDEPDFYLPDELDDVYPIVDDEKAIINIGSVGQPRDKDNRASYAYVDGNEVSFVRLQYDFETTAKKIEAVEQLDNFQAERLKEGR</sequence>
<dbReference type="CDD" id="cd00838">
    <property type="entry name" value="MPP_superfamily"/>
    <property type="match status" value="1"/>
</dbReference>
<dbReference type="Pfam" id="PF00149">
    <property type="entry name" value="Metallophos"/>
    <property type="match status" value="1"/>
</dbReference>
<dbReference type="PANTHER" id="PTHR42850">
    <property type="entry name" value="METALLOPHOSPHOESTERASE"/>
    <property type="match status" value="1"/>
</dbReference>
<organism evidence="2">
    <name type="scientific">marine sediment metagenome</name>
    <dbReference type="NCBI Taxonomy" id="412755"/>
    <lineage>
        <taxon>unclassified sequences</taxon>
        <taxon>metagenomes</taxon>
        <taxon>ecological metagenomes</taxon>
    </lineage>
</organism>
<evidence type="ECO:0000259" key="1">
    <source>
        <dbReference type="Pfam" id="PF00149"/>
    </source>
</evidence>
<dbReference type="GO" id="GO:0016791">
    <property type="term" value="F:phosphatase activity"/>
    <property type="evidence" value="ECO:0007669"/>
    <property type="project" value="TreeGrafter"/>
</dbReference>
<dbReference type="AlphaFoldDB" id="X1M7Z2"/>
<gene>
    <name evidence="2" type="ORF">S06H3_26241</name>
</gene>
<dbReference type="Gene3D" id="3.60.21.10">
    <property type="match status" value="1"/>
</dbReference>
<name>X1M7Z2_9ZZZZ</name>
<dbReference type="GO" id="GO:0005737">
    <property type="term" value="C:cytoplasm"/>
    <property type="evidence" value="ECO:0007669"/>
    <property type="project" value="TreeGrafter"/>
</dbReference>